<dbReference type="Proteomes" id="UP001295794">
    <property type="component" value="Unassembled WGS sequence"/>
</dbReference>
<dbReference type="PROSITE" id="PS51384">
    <property type="entry name" value="FAD_FR"/>
    <property type="match status" value="1"/>
</dbReference>
<dbReference type="InterPro" id="IPR051410">
    <property type="entry name" value="Ferric/Cupric_Reductase"/>
</dbReference>
<dbReference type="InterPro" id="IPR017927">
    <property type="entry name" value="FAD-bd_FR_type"/>
</dbReference>
<evidence type="ECO:0000256" key="11">
    <source>
        <dbReference type="SAM" id="MobiDB-lite"/>
    </source>
</evidence>
<keyword evidence="3" id="KW-0813">Transport</keyword>
<dbReference type="InterPro" id="IPR039261">
    <property type="entry name" value="FNR_nucleotide-bd"/>
</dbReference>
<keyword evidence="15" id="KW-1185">Reference proteome</keyword>
<keyword evidence="7" id="KW-0560">Oxidoreductase</keyword>
<dbReference type="SFLD" id="SFLDS00052">
    <property type="entry name" value="Ferric_Reductase_Domain"/>
    <property type="match status" value="1"/>
</dbReference>
<keyword evidence="5" id="KW-0249">Electron transport</keyword>
<keyword evidence="6 12" id="KW-1133">Transmembrane helix</keyword>
<evidence type="ECO:0000313" key="14">
    <source>
        <dbReference type="EMBL" id="CAK5275023.1"/>
    </source>
</evidence>
<proteinExistence type="inferred from homology"/>
<comment type="caution">
    <text evidence="14">The sequence shown here is derived from an EMBL/GenBank/DDBJ whole genome shotgun (WGS) entry which is preliminary data.</text>
</comment>
<organism evidence="14 15">
    <name type="scientific">Mycena citricolor</name>
    <dbReference type="NCBI Taxonomy" id="2018698"/>
    <lineage>
        <taxon>Eukaryota</taxon>
        <taxon>Fungi</taxon>
        <taxon>Dikarya</taxon>
        <taxon>Basidiomycota</taxon>
        <taxon>Agaricomycotina</taxon>
        <taxon>Agaricomycetes</taxon>
        <taxon>Agaricomycetidae</taxon>
        <taxon>Agaricales</taxon>
        <taxon>Marasmiineae</taxon>
        <taxon>Mycenaceae</taxon>
        <taxon>Mycena</taxon>
    </lineage>
</organism>
<feature type="compositionally biased region" description="Acidic residues" evidence="11">
    <location>
        <begin position="558"/>
        <end position="576"/>
    </location>
</feature>
<name>A0AAD2HF53_9AGAR</name>
<dbReference type="InterPro" id="IPR013121">
    <property type="entry name" value="Fe_red_NAD-bd_6"/>
</dbReference>
<dbReference type="GO" id="GO:0006879">
    <property type="term" value="P:intracellular iron ion homeostasis"/>
    <property type="evidence" value="ECO:0007669"/>
    <property type="project" value="TreeGrafter"/>
</dbReference>
<dbReference type="EMBL" id="CAVNYO010000403">
    <property type="protein sequence ID" value="CAK5275023.1"/>
    <property type="molecule type" value="Genomic_DNA"/>
</dbReference>
<feature type="compositionally biased region" description="Low complexity" evidence="11">
    <location>
        <begin position="8"/>
        <end position="17"/>
    </location>
</feature>
<dbReference type="GO" id="GO:0000293">
    <property type="term" value="F:ferric-chelate reductase activity"/>
    <property type="evidence" value="ECO:0007669"/>
    <property type="project" value="UniProtKB-ARBA"/>
</dbReference>
<dbReference type="PANTHER" id="PTHR32361:SF9">
    <property type="entry name" value="FERRIC REDUCTASE TRANSMEMBRANE COMPONENT 3-RELATED"/>
    <property type="match status" value="1"/>
</dbReference>
<evidence type="ECO:0000313" key="15">
    <source>
        <dbReference type="Proteomes" id="UP001295794"/>
    </source>
</evidence>
<dbReference type="AlphaFoldDB" id="A0AAD2HF53"/>
<protein>
    <recommendedName>
        <fullName evidence="13">FAD-binding FR-type domain-containing protein</fullName>
    </recommendedName>
</protein>
<dbReference type="PANTHER" id="PTHR32361">
    <property type="entry name" value="FERRIC/CUPRIC REDUCTASE TRANSMEMBRANE COMPONENT"/>
    <property type="match status" value="1"/>
</dbReference>
<evidence type="ECO:0000256" key="9">
    <source>
        <dbReference type="ARBA" id="ARBA00023136"/>
    </source>
</evidence>
<feature type="region of interest" description="Disordered" evidence="11">
    <location>
        <begin position="552"/>
        <end position="577"/>
    </location>
</feature>
<feature type="domain" description="FAD-binding FR-type" evidence="13">
    <location>
        <begin position="306"/>
        <end position="455"/>
    </location>
</feature>
<evidence type="ECO:0000256" key="1">
    <source>
        <dbReference type="ARBA" id="ARBA00004141"/>
    </source>
</evidence>
<accession>A0AAD2HF53</accession>
<comment type="subcellular location">
    <subcellularLocation>
        <location evidence="1">Membrane</location>
        <topology evidence="1">Multi-pass membrane protein</topology>
    </subcellularLocation>
</comment>
<evidence type="ECO:0000256" key="7">
    <source>
        <dbReference type="ARBA" id="ARBA00023002"/>
    </source>
</evidence>
<feature type="region of interest" description="Disordered" evidence="11">
    <location>
        <begin position="765"/>
        <end position="834"/>
    </location>
</feature>
<feature type="transmembrane region" description="Helical" evidence="12">
    <location>
        <begin position="215"/>
        <end position="235"/>
    </location>
</feature>
<keyword evidence="4 12" id="KW-0812">Transmembrane</keyword>
<dbReference type="CDD" id="cd06186">
    <property type="entry name" value="NOX_Duox_like_FAD_NADP"/>
    <property type="match status" value="1"/>
</dbReference>
<evidence type="ECO:0000256" key="3">
    <source>
        <dbReference type="ARBA" id="ARBA00022448"/>
    </source>
</evidence>
<dbReference type="Gene3D" id="3.40.50.80">
    <property type="entry name" value="Nucleotide-binding domain of ferredoxin-NADP reductase (FNR) module"/>
    <property type="match status" value="1"/>
</dbReference>
<feature type="transmembrane region" description="Helical" evidence="12">
    <location>
        <begin position="242"/>
        <end position="262"/>
    </location>
</feature>
<evidence type="ECO:0000256" key="8">
    <source>
        <dbReference type="ARBA" id="ARBA00023065"/>
    </source>
</evidence>
<feature type="transmembrane region" description="Helical" evidence="12">
    <location>
        <begin position="178"/>
        <end position="195"/>
    </location>
</feature>
<evidence type="ECO:0000256" key="5">
    <source>
        <dbReference type="ARBA" id="ARBA00022982"/>
    </source>
</evidence>
<evidence type="ECO:0000256" key="10">
    <source>
        <dbReference type="ARBA" id="ARBA00023180"/>
    </source>
</evidence>
<reference evidence="14" key="1">
    <citation type="submission" date="2023-11" db="EMBL/GenBank/DDBJ databases">
        <authorList>
            <person name="De Vega J J."/>
            <person name="De Vega J J."/>
        </authorList>
    </citation>
    <scope>NUCLEOTIDE SEQUENCE</scope>
</reference>
<sequence length="834" mass="91221">MTPPSAPSHPAQPSAKPNPYASPDFTISSARNLEYPYEIWYFFAGCIALLTLVNITSALVHRLRRRNGVPPSPPTAFMRLPAALTYVFRRVAIYSTVSFGGYSLDVAELFMAVGYIGVIFTWAFVNTTSQKGQQLQFYYWTNRAAYIVSTQFPMVVALGMRNNIIGYLTGISLDKLNLLHRVAARALCVLIWVHGGSQMHAAIQGHYMTSLLQLWWVRWGITAVTAFTLLCTFSVRPIRQRAYETFLIGHLLGVLFLLVGAYHHTKGKQQSMYIWPSFVIWAFDRALRFIRTFIVNSGYTYLLGKSAAQSDILDATVDVISPHLLRVSIMLPSRASWRPAQIAYLAIPNVSQTPWEAHPFSIASLGDGAQDQASIGGGSSNSGLEKQRSFTEANALSSASSSSSVQKQRSMREMVFLIRVHRGFTRRLLDAALAAKGPARFGALVDGPYCTPPSALGYASLLLLAGGSGVSFTLPLLLDLLRAACAKTNLCCTRVVFVWSVRESGASFPPASFLAPASQAFHRPDPRDITPPVPGTHIQPGLDVDIRIHVTQSREDTDGAVDDDLETPTGPEESDTDLARLQRFACVRVQRGRPDIDELLASEIAAVGGGSMAVNGNDQPTHTQPSAHTQILLQPTRLSKSAHRRSIIIEIPDSIERPDIIELDMEIAVCSRPAAAAKADRITPGHLRPFESSSGSCIWTRTNPTKRSFIRHSAATGYATIASSHRCTSSSTHNRTHTATHPHTSAMSCSSVMAYYGYFSPHQTSPPARDTYQPPVSTPSNEIPAAEKSPKRDSTSLRRVVQKILHPRRGSSIRSELSRSSSQSSVSDAEAETA</sequence>
<feature type="compositionally biased region" description="Low complexity" evidence="11">
    <location>
        <begin position="812"/>
        <end position="827"/>
    </location>
</feature>
<dbReference type="Pfam" id="PF08030">
    <property type="entry name" value="NAD_binding_6"/>
    <property type="match status" value="1"/>
</dbReference>
<keyword evidence="8" id="KW-0406">Ion transport</keyword>
<keyword evidence="9 12" id="KW-0472">Membrane</keyword>
<dbReference type="SFLD" id="SFLDG01168">
    <property type="entry name" value="Ferric_reductase_subgroup_(FRE"/>
    <property type="match status" value="1"/>
</dbReference>
<dbReference type="InterPro" id="IPR013112">
    <property type="entry name" value="FAD-bd_8"/>
</dbReference>
<evidence type="ECO:0000256" key="6">
    <source>
        <dbReference type="ARBA" id="ARBA00022989"/>
    </source>
</evidence>
<feature type="transmembrane region" description="Helical" evidence="12">
    <location>
        <begin position="106"/>
        <end position="125"/>
    </location>
</feature>
<keyword evidence="10" id="KW-0325">Glycoprotein</keyword>
<evidence type="ECO:0000256" key="2">
    <source>
        <dbReference type="ARBA" id="ARBA00006278"/>
    </source>
</evidence>
<dbReference type="GO" id="GO:0006826">
    <property type="term" value="P:iron ion transport"/>
    <property type="evidence" value="ECO:0007669"/>
    <property type="project" value="TreeGrafter"/>
</dbReference>
<feature type="region of interest" description="Disordered" evidence="11">
    <location>
        <begin position="1"/>
        <end position="20"/>
    </location>
</feature>
<dbReference type="GO" id="GO:0005886">
    <property type="term" value="C:plasma membrane"/>
    <property type="evidence" value="ECO:0007669"/>
    <property type="project" value="TreeGrafter"/>
</dbReference>
<evidence type="ECO:0000259" key="13">
    <source>
        <dbReference type="PROSITE" id="PS51384"/>
    </source>
</evidence>
<feature type="transmembrane region" description="Helical" evidence="12">
    <location>
        <begin position="39"/>
        <end position="60"/>
    </location>
</feature>
<comment type="similarity">
    <text evidence="2">Belongs to the ferric reductase (FRE) family.</text>
</comment>
<evidence type="ECO:0000256" key="12">
    <source>
        <dbReference type="SAM" id="Phobius"/>
    </source>
</evidence>
<dbReference type="Pfam" id="PF08022">
    <property type="entry name" value="FAD_binding_8"/>
    <property type="match status" value="1"/>
</dbReference>
<feature type="transmembrane region" description="Helical" evidence="12">
    <location>
        <begin position="137"/>
        <end position="158"/>
    </location>
</feature>
<evidence type="ECO:0000256" key="4">
    <source>
        <dbReference type="ARBA" id="ARBA00022692"/>
    </source>
</evidence>
<dbReference type="Pfam" id="PF01794">
    <property type="entry name" value="Ferric_reduct"/>
    <property type="match status" value="1"/>
</dbReference>
<dbReference type="GO" id="GO:0015677">
    <property type="term" value="P:copper ion import"/>
    <property type="evidence" value="ECO:0007669"/>
    <property type="project" value="TreeGrafter"/>
</dbReference>
<gene>
    <name evidence="14" type="ORF">MYCIT1_LOCUS22525</name>
</gene>
<dbReference type="InterPro" id="IPR013130">
    <property type="entry name" value="Fe3_Rdtase_TM_dom"/>
</dbReference>